<feature type="coiled-coil region" evidence="8">
    <location>
        <begin position="251"/>
        <end position="278"/>
    </location>
</feature>
<dbReference type="EC" id="2.7.13.3" evidence="2"/>
<dbReference type="Pfam" id="PF02518">
    <property type="entry name" value="HATPase_c"/>
    <property type="match status" value="1"/>
</dbReference>
<evidence type="ECO:0000313" key="10">
    <source>
        <dbReference type="EMBL" id="MBS6536724.1"/>
    </source>
</evidence>
<dbReference type="PANTHER" id="PTHR44936">
    <property type="entry name" value="SENSOR PROTEIN CREC"/>
    <property type="match status" value="1"/>
</dbReference>
<evidence type="ECO:0000256" key="3">
    <source>
        <dbReference type="ARBA" id="ARBA00022679"/>
    </source>
</evidence>
<evidence type="ECO:0000259" key="9">
    <source>
        <dbReference type="PROSITE" id="PS50109"/>
    </source>
</evidence>
<keyword evidence="7" id="KW-0902">Two-component regulatory system</keyword>
<dbReference type="GO" id="GO:0005524">
    <property type="term" value="F:ATP binding"/>
    <property type="evidence" value="ECO:0007669"/>
    <property type="project" value="UniProtKB-KW"/>
</dbReference>
<dbReference type="InterPro" id="IPR036890">
    <property type="entry name" value="HATPase_C_sf"/>
</dbReference>
<dbReference type="Proteomes" id="UP000761167">
    <property type="component" value="Unassembled WGS sequence"/>
</dbReference>
<dbReference type="PROSITE" id="PS50109">
    <property type="entry name" value="HIS_KIN"/>
    <property type="match status" value="1"/>
</dbReference>
<dbReference type="GO" id="GO:0004673">
    <property type="term" value="F:protein histidine kinase activity"/>
    <property type="evidence" value="ECO:0007669"/>
    <property type="project" value="UniProtKB-EC"/>
</dbReference>
<keyword evidence="3" id="KW-0808">Transferase</keyword>
<sequence>MGDKLNYIVEDNIIAEVLGRNNFSTKESALLELIKNAYDAGASNLDIIFKKSENTGRLLLEIIDDGSGMNENDIRQAWMHVGKSTRDYKDSDTGRIFAGSKGIGRFALARLGESVDMFTKKKYEVGYHWKTNWNSSEIDIDYKIASQGTKIQINELRDKWSSKSIKPLKKYISKVYRDCKMKISIKFLIDDGDDIEEVPELIWKNPKIGEKYLESITINYDSKNKKLYGKVLLDEFKDSVLKMTNKNIKEYHFEQNMVDELKKEISELIIEEEDIDKKDITDEMIAELLQEVGSFKGELYFSLNNVTQVDKEKYEYKYDTLSKRFKVGVILYRNAFSIDSFEGRTDWLELGKRSASSPAAASHPTGSWRVRRNQLSGYIIIDKEENAYIEDISNRQGIVQNIHFIILKKIVDSALKEFESYRQSIIRDIKKIKDKENLTSGIKEVNIENKINSFIDQSRSIEELTIQDLVDVKNRLLEYKTKVDDITYEKLEVEENYRYEAQLLNVLATVQLKISSLSHELHNNRNTIVANPEKIEEALKRKYDWEELKSEKPSSRNIPLLLKNLEKDLEKVLDLSDTIIDENKKERFEPREYSLEVLVEEIVEKWKTQYNWVNFKTNCTGEDIIIISYDYLMIILDNLILNSVQVNEYRKELEISVDFDYNEGKLLLEYSDNGKGLDKKYKNNPLKILNVHEGTREDGHGLGMWMVNNTVYKLNGNISIDAETKGFNLKAEMNI</sequence>
<proteinExistence type="predicted"/>
<dbReference type="InterPro" id="IPR050980">
    <property type="entry name" value="2C_sensor_his_kinase"/>
</dbReference>
<organism evidence="10 11">
    <name type="scientific">Streptococcus parasanguinis</name>
    <dbReference type="NCBI Taxonomy" id="1318"/>
    <lineage>
        <taxon>Bacteria</taxon>
        <taxon>Bacillati</taxon>
        <taxon>Bacillota</taxon>
        <taxon>Bacilli</taxon>
        <taxon>Lactobacillales</taxon>
        <taxon>Streptococcaceae</taxon>
        <taxon>Streptococcus</taxon>
    </lineage>
</organism>
<evidence type="ECO:0000256" key="5">
    <source>
        <dbReference type="ARBA" id="ARBA00022777"/>
    </source>
</evidence>
<accession>A0A943SSE6</accession>
<name>A0A943SSE6_STRPA</name>
<evidence type="ECO:0000313" key="11">
    <source>
        <dbReference type="Proteomes" id="UP000761167"/>
    </source>
</evidence>
<comment type="caution">
    <text evidence="10">The sequence shown here is derived from an EMBL/GenBank/DDBJ whole genome shotgun (WGS) entry which is preliminary data.</text>
</comment>
<keyword evidence="8" id="KW-0175">Coiled coil</keyword>
<dbReference type="GO" id="GO:0000160">
    <property type="term" value="P:phosphorelay signal transduction system"/>
    <property type="evidence" value="ECO:0007669"/>
    <property type="project" value="UniProtKB-KW"/>
</dbReference>
<gene>
    <name evidence="10" type="ORF">KH363_04165</name>
</gene>
<keyword evidence="6" id="KW-0067">ATP-binding</keyword>
<evidence type="ECO:0000256" key="4">
    <source>
        <dbReference type="ARBA" id="ARBA00022741"/>
    </source>
</evidence>
<protein>
    <recommendedName>
        <fullName evidence="2">histidine kinase</fullName>
        <ecNumber evidence="2">2.7.13.3</ecNumber>
    </recommendedName>
</protein>
<keyword evidence="4" id="KW-0547">Nucleotide-binding</keyword>
<evidence type="ECO:0000256" key="7">
    <source>
        <dbReference type="ARBA" id="ARBA00023012"/>
    </source>
</evidence>
<dbReference type="AlphaFoldDB" id="A0A943SSE6"/>
<comment type="catalytic activity">
    <reaction evidence="1">
        <text>ATP + protein L-histidine = ADP + protein N-phospho-L-histidine.</text>
        <dbReference type="EC" id="2.7.13.3"/>
    </reaction>
</comment>
<dbReference type="Gene3D" id="3.30.565.10">
    <property type="entry name" value="Histidine kinase-like ATPase, C-terminal domain"/>
    <property type="match status" value="2"/>
</dbReference>
<reference evidence="10" key="1">
    <citation type="submission" date="2021-02" db="EMBL/GenBank/DDBJ databases">
        <title>Infant gut strain persistence is associated with maternal origin, phylogeny, and functional potential including surface adhesion and iron acquisition.</title>
        <authorList>
            <person name="Lou Y.C."/>
        </authorList>
    </citation>
    <scope>NUCLEOTIDE SEQUENCE</scope>
    <source>
        <strain evidence="10">L3_060_000G1_dasL3_060_000G1_metabat.metabat.86_ sub</strain>
    </source>
</reference>
<evidence type="ECO:0000256" key="2">
    <source>
        <dbReference type="ARBA" id="ARBA00012438"/>
    </source>
</evidence>
<dbReference type="SUPFAM" id="SSF55874">
    <property type="entry name" value="ATPase domain of HSP90 chaperone/DNA topoisomerase II/histidine kinase"/>
    <property type="match status" value="2"/>
</dbReference>
<dbReference type="InterPro" id="IPR003594">
    <property type="entry name" value="HATPase_dom"/>
</dbReference>
<dbReference type="Pfam" id="PF13589">
    <property type="entry name" value="HATPase_c_3"/>
    <property type="match status" value="1"/>
</dbReference>
<evidence type="ECO:0000256" key="1">
    <source>
        <dbReference type="ARBA" id="ARBA00000085"/>
    </source>
</evidence>
<evidence type="ECO:0000256" key="8">
    <source>
        <dbReference type="SAM" id="Coils"/>
    </source>
</evidence>
<dbReference type="EMBL" id="JAGZZN010000019">
    <property type="protein sequence ID" value="MBS6536724.1"/>
    <property type="molecule type" value="Genomic_DNA"/>
</dbReference>
<keyword evidence="5 10" id="KW-0418">Kinase</keyword>
<dbReference type="InterPro" id="IPR005467">
    <property type="entry name" value="His_kinase_dom"/>
</dbReference>
<evidence type="ECO:0000256" key="6">
    <source>
        <dbReference type="ARBA" id="ARBA00022840"/>
    </source>
</evidence>
<feature type="domain" description="Histidine kinase" evidence="9">
    <location>
        <begin position="516"/>
        <end position="735"/>
    </location>
</feature>
<dbReference type="PANTHER" id="PTHR44936:SF10">
    <property type="entry name" value="SENSOR PROTEIN RSTB"/>
    <property type="match status" value="1"/>
</dbReference>